<feature type="domain" description="B30.2/SPRY" evidence="2">
    <location>
        <begin position="72"/>
        <end position="261"/>
    </location>
</feature>
<reference evidence="3 4" key="1">
    <citation type="submission" date="2022-09" db="EMBL/GenBank/DDBJ databases">
        <authorList>
            <person name="Palmer J.M."/>
        </authorList>
    </citation>
    <scope>NUCLEOTIDE SEQUENCE [LARGE SCALE GENOMIC DNA]</scope>
    <source>
        <strain evidence="3 4">DSM 7382</strain>
    </source>
</reference>
<evidence type="ECO:0000313" key="3">
    <source>
        <dbReference type="EMBL" id="KAK7690160.1"/>
    </source>
</evidence>
<dbReference type="Gene3D" id="2.60.120.920">
    <property type="match status" value="1"/>
</dbReference>
<keyword evidence="4" id="KW-1185">Reference proteome</keyword>
<dbReference type="SMART" id="SM00449">
    <property type="entry name" value="SPRY"/>
    <property type="match status" value="1"/>
</dbReference>
<protein>
    <recommendedName>
        <fullName evidence="2">B30.2/SPRY domain-containing protein</fullName>
    </recommendedName>
</protein>
<feature type="compositionally biased region" description="Polar residues" evidence="1">
    <location>
        <begin position="1"/>
        <end position="14"/>
    </location>
</feature>
<evidence type="ECO:0000256" key="1">
    <source>
        <dbReference type="SAM" id="MobiDB-lite"/>
    </source>
</evidence>
<dbReference type="PANTHER" id="PTHR12864">
    <property type="entry name" value="RAN BINDING PROTEIN 9-RELATED"/>
    <property type="match status" value="1"/>
</dbReference>
<evidence type="ECO:0000259" key="2">
    <source>
        <dbReference type="PROSITE" id="PS50188"/>
    </source>
</evidence>
<dbReference type="EMBL" id="JASBNA010000007">
    <property type="protein sequence ID" value="KAK7690160.1"/>
    <property type="molecule type" value="Genomic_DNA"/>
</dbReference>
<dbReference type="Proteomes" id="UP001385951">
    <property type="component" value="Unassembled WGS sequence"/>
</dbReference>
<dbReference type="InterPro" id="IPR001870">
    <property type="entry name" value="B30.2/SPRY"/>
</dbReference>
<evidence type="ECO:0000313" key="4">
    <source>
        <dbReference type="Proteomes" id="UP001385951"/>
    </source>
</evidence>
<name>A0AAW0GM43_9APHY</name>
<dbReference type="SUPFAM" id="SSF49899">
    <property type="entry name" value="Concanavalin A-like lectins/glucanases"/>
    <property type="match status" value="1"/>
</dbReference>
<organism evidence="3 4">
    <name type="scientific">Cerrena zonata</name>
    <dbReference type="NCBI Taxonomy" id="2478898"/>
    <lineage>
        <taxon>Eukaryota</taxon>
        <taxon>Fungi</taxon>
        <taxon>Dikarya</taxon>
        <taxon>Basidiomycota</taxon>
        <taxon>Agaricomycotina</taxon>
        <taxon>Agaricomycetes</taxon>
        <taxon>Polyporales</taxon>
        <taxon>Cerrenaceae</taxon>
        <taxon>Cerrena</taxon>
    </lineage>
</organism>
<dbReference type="PROSITE" id="PS50188">
    <property type="entry name" value="B302_SPRY"/>
    <property type="match status" value="1"/>
</dbReference>
<dbReference type="InterPro" id="IPR050618">
    <property type="entry name" value="Ubq-SigPath_Reg"/>
</dbReference>
<dbReference type="AlphaFoldDB" id="A0AAW0GM43"/>
<dbReference type="InterPro" id="IPR003877">
    <property type="entry name" value="SPRY_dom"/>
</dbReference>
<dbReference type="InterPro" id="IPR043136">
    <property type="entry name" value="B30.2/SPRY_sf"/>
</dbReference>
<sequence>MPLFNFNSKSTGKQKASIAPPEWAPAPERTHTLGLYNEATDHEYKSAESFCNAHPVNTPRLLSSDVVDRIDTEGCKAWKLEWPKSSRFAGQIKDSGEKSGNSVISVKTEKDCSDVCLFSDLPLLAGLYDIQGKSGIYFEVKIHKMKGIIAIGTACRPYPDWRFPGWNRLSAGLHLDDMRKFFEDPNGGRDYSPELTHLSDDDYIGCGYDFSRNCIFYTHNGRRLADAFTGIYVPRTAYDVYAAIGVEGKCRFEVNFGGELFKWKEGNEWAWRTEGHVGRLSGSSGAGGDELPTYEDVRKGY</sequence>
<feature type="region of interest" description="Disordered" evidence="1">
    <location>
        <begin position="1"/>
        <end position="24"/>
    </location>
</feature>
<proteinExistence type="predicted"/>
<comment type="caution">
    <text evidence="3">The sequence shown here is derived from an EMBL/GenBank/DDBJ whole genome shotgun (WGS) entry which is preliminary data.</text>
</comment>
<accession>A0AAW0GM43</accession>
<gene>
    <name evidence="3" type="ORF">QCA50_006809</name>
</gene>
<feature type="region of interest" description="Disordered" evidence="1">
    <location>
        <begin position="280"/>
        <end position="301"/>
    </location>
</feature>
<dbReference type="Pfam" id="PF00622">
    <property type="entry name" value="SPRY"/>
    <property type="match status" value="1"/>
</dbReference>
<dbReference type="InterPro" id="IPR013320">
    <property type="entry name" value="ConA-like_dom_sf"/>
</dbReference>